<dbReference type="AlphaFoldDB" id="B6BGI9"/>
<dbReference type="EMBL" id="AFRZ01000001">
    <property type="protein sequence ID" value="EHP29617.1"/>
    <property type="molecule type" value="Genomic_DNA"/>
</dbReference>
<feature type="signal peptide" evidence="1">
    <location>
        <begin position="1"/>
        <end position="17"/>
    </location>
</feature>
<evidence type="ECO:0000313" key="3">
    <source>
        <dbReference type="Proteomes" id="UP000006431"/>
    </source>
</evidence>
<name>B6BGI9_SULGG</name>
<gene>
    <name evidence="2" type="ORF">SMGD1_1093</name>
</gene>
<reference evidence="2 3" key="1">
    <citation type="journal article" date="2012" name="Proc. Natl. Acad. Sci. U.S.A.">
        <title>Genome and physiology of a model Epsilonproteobacterium responsible for sulfide detoxification in marine oxygen depletion zones.</title>
        <authorList>
            <person name="Grote J."/>
            <person name="Schott T."/>
            <person name="Bruckner C.G."/>
            <person name="Glockner F.O."/>
            <person name="Jost G."/>
            <person name="Teeling H."/>
            <person name="Labrenz M."/>
            <person name="Jurgens K."/>
        </authorList>
    </citation>
    <scope>NUCLEOTIDE SEQUENCE [LARGE SCALE GENOMIC DNA]</scope>
    <source>
        <strain evidence="2 3">GD1</strain>
    </source>
</reference>
<organism evidence="2 3">
    <name type="scientific">Sulfurimonas gotlandica (strain DSM 19862 / JCM 16533 / GD1)</name>
    <dbReference type="NCBI Taxonomy" id="929558"/>
    <lineage>
        <taxon>Bacteria</taxon>
        <taxon>Pseudomonadati</taxon>
        <taxon>Campylobacterota</taxon>
        <taxon>Epsilonproteobacteria</taxon>
        <taxon>Campylobacterales</taxon>
        <taxon>Sulfurimonadaceae</taxon>
        <taxon>Sulfurimonas</taxon>
    </lineage>
</organism>
<evidence type="ECO:0000256" key="1">
    <source>
        <dbReference type="SAM" id="SignalP"/>
    </source>
</evidence>
<dbReference type="PATRIC" id="fig|929558.5.peg.1087"/>
<dbReference type="Proteomes" id="UP000006431">
    <property type="component" value="Unassembled WGS sequence"/>
</dbReference>
<keyword evidence="3" id="KW-1185">Reference proteome</keyword>
<accession>B6BGI9</accession>
<protein>
    <submittedName>
        <fullName evidence="2">Uncharacterized protein</fullName>
    </submittedName>
</protein>
<comment type="caution">
    <text evidence="2">The sequence shown here is derived from an EMBL/GenBank/DDBJ whole genome shotgun (WGS) entry which is preliminary data.</text>
</comment>
<dbReference type="HOGENOM" id="CLU_1239604_0_0_7"/>
<sequence>MKRFLFLIFSFSFTAFAICGIPSYSTPSGKADELISYTSKYELFQAEVPKYWSKDESNFPYVFDDNNVTGVILKGPKNEVGAEVKISLIYYKYNSFYTGYDRYVKLQLSAPRRKDTNKKDIFLKSKLGENKVLIFDMKSSTYVISPNFNDAPMRPGIMYKMAPNKEIQMIDKPVIMNEKFMIMPFKKGFFVIHLVVPEDINNECNEIFERVINSLEFSHAELL</sequence>
<feature type="chain" id="PRO_5002840970" evidence="1">
    <location>
        <begin position="18"/>
        <end position="223"/>
    </location>
</feature>
<dbReference type="RefSeq" id="WP_008336446.1">
    <property type="nucleotide sequence ID" value="NZ_AFRZ01000001.1"/>
</dbReference>
<accession>H1FYJ1</accession>
<keyword evidence="1" id="KW-0732">Signal</keyword>
<proteinExistence type="predicted"/>
<evidence type="ECO:0000313" key="2">
    <source>
        <dbReference type="EMBL" id="EHP29617.1"/>
    </source>
</evidence>